<evidence type="ECO:0000313" key="7">
    <source>
        <dbReference type="Proteomes" id="UP000593591"/>
    </source>
</evidence>
<dbReference type="EMBL" id="CP031517">
    <property type="protein sequence ID" value="QOS39113.1"/>
    <property type="molecule type" value="Genomic_DNA"/>
</dbReference>
<keyword evidence="4 5" id="KW-0472">Membrane</keyword>
<evidence type="ECO:0000256" key="3">
    <source>
        <dbReference type="ARBA" id="ARBA00022989"/>
    </source>
</evidence>
<sequence>MKKYLFILVSGFVSGLLIAIGATVYLSILSLAQGEYLGKIIGSLFFGLGLYGIIIFDTWLYTGKVGNLLNEKPSYILDLLVCVLGNLIGVILLSFIISLSRYGASLEEIALSLVNQKQNDSWYSILILSFMCGMMIYIACKGHALCSNPVGKVILCFLAVAVFILCGFEHVVANASYYTFAKTFDVISLLYFILMAIGNGLGAICLDGLLKLVHLLKNSL</sequence>
<feature type="transmembrane region" description="Helical" evidence="5">
    <location>
        <begin position="122"/>
        <end position="140"/>
    </location>
</feature>
<dbReference type="Proteomes" id="UP000593591">
    <property type="component" value="Chromosome"/>
</dbReference>
<reference evidence="6 7" key="1">
    <citation type="submission" date="2018-08" db="EMBL/GenBank/DDBJ databases">
        <title>The first complete genome of Treponema rectale (CHPAT), a commensal spirochete of the bovine rectum.</title>
        <authorList>
            <person name="Staton G.J."/>
            <person name="Clegg S.R."/>
            <person name="Carter S.D."/>
            <person name="Radford A.D."/>
            <person name="Darby A."/>
            <person name="Hall N."/>
            <person name="Birtles R.J."/>
            <person name="Evans N.J."/>
        </authorList>
    </citation>
    <scope>NUCLEOTIDE SEQUENCE [LARGE SCALE GENOMIC DNA]</scope>
    <source>
        <strain evidence="6 7">CHPA</strain>
    </source>
</reference>
<accession>A0A7M1XI98</accession>
<evidence type="ECO:0000256" key="5">
    <source>
        <dbReference type="SAM" id="Phobius"/>
    </source>
</evidence>
<gene>
    <name evidence="6" type="ORF">DYE49_01040</name>
</gene>
<evidence type="ECO:0000256" key="4">
    <source>
        <dbReference type="ARBA" id="ARBA00023136"/>
    </source>
</evidence>
<dbReference type="InterPro" id="IPR000292">
    <property type="entry name" value="For/NO2_transpt"/>
</dbReference>
<feature type="transmembrane region" description="Helical" evidence="5">
    <location>
        <begin position="75"/>
        <end position="102"/>
    </location>
</feature>
<dbReference type="AlphaFoldDB" id="A0A7M1XI98"/>
<feature type="transmembrane region" description="Helical" evidence="5">
    <location>
        <begin position="189"/>
        <end position="210"/>
    </location>
</feature>
<dbReference type="Gene3D" id="1.20.1080.10">
    <property type="entry name" value="Glycerol uptake facilitator protein"/>
    <property type="match status" value="1"/>
</dbReference>
<feature type="transmembrane region" description="Helical" evidence="5">
    <location>
        <begin position="40"/>
        <end position="63"/>
    </location>
</feature>
<feature type="transmembrane region" description="Helical" evidence="5">
    <location>
        <begin position="5"/>
        <end position="28"/>
    </location>
</feature>
<feature type="transmembrane region" description="Helical" evidence="5">
    <location>
        <begin position="152"/>
        <end position="177"/>
    </location>
</feature>
<evidence type="ECO:0000313" key="6">
    <source>
        <dbReference type="EMBL" id="QOS39113.1"/>
    </source>
</evidence>
<proteinExistence type="predicted"/>
<dbReference type="GO" id="GO:0005886">
    <property type="term" value="C:plasma membrane"/>
    <property type="evidence" value="ECO:0007669"/>
    <property type="project" value="TreeGrafter"/>
</dbReference>
<protein>
    <submittedName>
        <fullName evidence="6">Formate/nitrite transporter family protein</fullName>
    </submittedName>
</protein>
<comment type="subcellular location">
    <subcellularLocation>
        <location evidence="1">Membrane</location>
        <topology evidence="1">Multi-pass membrane protein</topology>
    </subcellularLocation>
</comment>
<dbReference type="GO" id="GO:0015499">
    <property type="term" value="F:formate transmembrane transporter activity"/>
    <property type="evidence" value="ECO:0007669"/>
    <property type="project" value="TreeGrafter"/>
</dbReference>
<keyword evidence="2 5" id="KW-0812">Transmembrane</keyword>
<dbReference type="KEGG" id="trc:DYE49_01040"/>
<dbReference type="InterPro" id="IPR023271">
    <property type="entry name" value="Aquaporin-like"/>
</dbReference>
<evidence type="ECO:0000256" key="1">
    <source>
        <dbReference type="ARBA" id="ARBA00004141"/>
    </source>
</evidence>
<evidence type="ECO:0000256" key="2">
    <source>
        <dbReference type="ARBA" id="ARBA00022692"/>
    </source>
</evidence>
<keyword evidence="3 5" id="KW-1133">Transmembrane helix</keyword>
<dbReference type="Pfam" id="PF01226">
    <property type="entry name" value="Form_Nir_trans"/>
    <property type="match status" value="1"/>
</dbReference>
<name>A0A7M1XI98_9SPIR</name>
<dbReference type="PANTHER" id="PTHR30520:SF8">
    <property type="entry name" value="NITRITE TRANSPORTER NIRC"/>
    <property type="match status" value="1"/>
</dbReference>
<organism evidence="6 7">
    <name type="scientific">Treponema rectale</name>
    <dbReference type="NCBI Taxonomy" id="744512"/>
    <lineage>
        <taxon>Bacteria</taxon>
        <taxon>Pseudomonadati</taxon>
        <taxon>Spirochaetota</taxon>
        <taxon>Spirochaetia</taxon>
        <taxon>Spirochaetales</taxon>
        <taxon>Treponemataceae</taxon>
        <taxon>Treponema</taxon>
    </lineage>
</organism>
<dbReference type="PANTHER" id="PTHR30520">
    <property type="entry name" value="FORMATE TRANSPORTER-RELATED"/>
    <property type="match status" value="1"/>
</dbReference>